<feature type="domain" description="Aminotransferase class I/classII large" evidence="5">
    <location>
        <begin position="62"/>
        <end position="390"/>
    </location>
</feature>
<dbReference type="InterPro" id="IPR015424">
    <property type="entry name" value="PyrdxlP-dep_Trfase"/>
</dbReference>
<dbReference type="Gene3D" id="3.40.640.10">
    <property type="entry name" value="Type I PLP-dependent aspartate aminotransferase-like (Major domain)"/>
    <property type="match status" value="1"/>
</dbReference>
<comment type="cofactor">
    <cofactor evidence="1">
        <name>pyridoxal 5'-phosphate</name>
        <dbReference type="ChEBI" id="CHEBI:597326"/>
    </cofactor>
</comment>
<proteinExistence type="predicted"/>
<keyword evidence="3 6" id="KW-0808">Transferase</keyword>
<protein>
    <submittedName>
        <fullName evidence="6">Aspartate/methionine/tyrosine aminotransferase</fullName>
    </submittedName>
</protein>
<reference evidence="6 7" key="1">
    <citation type="submission" date="2020-08" db="EMBL/GenBank/DDBJ databases">
        <title>Sequencing the genomes of 1000 actinobacteria strains.</title>
        <authorList>
            <person name="Klenk H.-P."/>
        </authorList>
    </citation>
    <scope>NUCLEOTIDE SEQUENCE [LARGE SCALE GENOMIC DNA]</scope>
    <source>
        <strain evidence="6 7">DSM 45507</strain>
    </source>
</reference>
<keyword evidence="7" id="KW-1185">Reference proteome</keyword>
<dbReference type="AlphaFoldDB" id="A0A7W9GG38"/>
<dbReference type="Gene3D" id="3.90.1150.10">
    <property type="entry name" value="Aspartate Aminotransferase, domain 1"/>
    <property type="match status" value="1"/>
</dbReference>
<dbReference type="Proteomes" id="UP000579153">
    <property type="component" value="Unassembled WGS sequence"/>
</dbReference>
<dbReference type="Pfam" id="PF00155">
    <property type="entry name" value="Aminotran_1_2"/>
    <property type="match status" value="1"/>
</dbReference>
<evidence type="ECO:0000256" key="1">
    <source>
        <dbReference type="ARBA" id="ARBA00001933"/>
    </source>
</evidence>
<evidence type="ECO:0000256" key="2">
    <source>
        <dbReference type="ARBA" id="ARBA00022576"/>
    </source>
</evidence>
<feature type="region of interest" description="Disordered" evidence="4">
    <location>
        <begin position="1"/>
        <end position="20"/>
    </location>
</feature>
<evidence type="ECO:0000313" key="6">
    <source>
        <dbReference type="EMBL" id="MBB5783112.1"/>
    </source>
</evidence>
<sequence>MPSSTPSSTPSTTPSTTSTPSAFDRLRALLAGIPAPAGVTPIPLHLGEARLVTPPVDGRLLGDVTGWTRYPPLGGTPELRAAYTGWLERRFGARVGAAVREGSLAIEPSPGTKQAVAAAIALAAGRSAAPGVVLPNPFYPTYHAAVRATGGRAIFYGHASEVAAAVAAQRDVAAVVVCSPGNPRGETHAPGTLRAISAAARAAGALLIVDECYIDLVHGASTGSFLTAGTVSEAGRFLVLHSLSKRSGMPGLRSGFVIGDPGSVAAYANHNRTCGVSLAAPVCAVAARLWADDAHVARLRSAVSANWDVADELLGELAGYRRAEAGFFLWFPVPDDEEAARRLWRAEAVTAMPGRYLGAATGRGSNPGAGYLRIALVHAPERTREALTRLRRVLVELGPTTTARELTR</sequence>
<organism evidence="6 7">
    <name type="scientific">Nonomuraea jabiensis</name>
    <dbReference type="NCBI Taxonomy" id="882448"/>
    <lineage>
        <taxon>Bacteria</taxon>
        <taxon>Bacillati</taxon>
        <taxon>Actinomycetota</taxon>
        <taxon>Actinomycetes</taxon>
        <taxon>Streptosporangiales</taxon>
        <taxon>Streptosporangiaceae</taxon>
        <taxon>Nonomuraea</taxon>
    </lineage>
</organism>
<accession>A0A7W9GG38</accession>
<dbReference type="SUPFAM" id="SSF53383">
    <property type="entry name" value="PLP-dependent transferases"/>
    <property type="match status" value="1"/>
</dbReference>
<dbReference type="GO" id="GO:0030170">
    <property type="term" value="F:pyridoxal phosphate binding"/>
    <property type="evidence" value="ECO:0007669"/>
    <property type="project" value="InterPro"/>
</dbReference>
<dbReference type="InterPro" id="IPR015421">
    <property type="entry name" value="PyrdxlP-dep_Trfase_major"/>
</dbReference>
<dbReference type="InterPro" id="IPR050881">
    <property type="entry name" value="LL-DAP_aminotransferase"/>
</dbReference>
<evidence type="ECO:0000256" key="3">
    <source>
        <dbReference type="ARBA" id="ARBA00022679"/>
    </source>
</evidence>
<evidence type="ECO:0000313" key="7">
    <source>
        <dbReference type="Proteomes" id="UP000579153"/>
    </source>
</evidence>
<keyword evidence="2 6" id="KW-0032">Aminotransferase</keyword>
<comment type="caution">
    <text evidence="6">The sequence shown here is derived from an EMBL/GenBank/DDBJ whole genome shotgun (WGS) entry which is preliminary data.</text>
</comment>
<gene>
    <name evidence="6" type="ORF">HD596_009868</name>
</gene>
<evidence type="ECO:0000256" key="4">
    <source>
        <dbReference type="SAM" id="MobiDB-lite"/>
    </source>
</evidence>
<dbReference type="CDD" id="cd00609">
    <property type="entry name" value="AAT_like"/>
    <property type="match status" value="1"/>
</dbReference>
<evidence type="ECO:0000259" key="5">
    <source>
        <dbReference type="Pfam" id="PF00155"/>
    </source>
</evidence>
<dbReference type="GO" id="GO:0008483">
    <property type="term" value="F:transaminase activity"/>
    <property type="evidence" value="ECO:0007669"/>
    <property type="project" value="UniProtKB-KW"/>
</dbReference>
<dbReference type="InterPro" id="IPR004839">
    <property type="entry name" value="Aminotransferase_I/II_large"/>
</dbReference>
<dbReference type="PANTHER" id="PTHR42832">
    <property type="entry name" value="AMINO ACID AMINOTRANSFERASE"/>
    <property type="match status" value="1"/>
</dbReference>
<dbReference type="EMBL" id="JACHMB010000001">
    <property type="protein sequence ID" value="MBB5783112.1"/>
    <property type="molecule type" value="Genomic_DNA"/>
</dbReference>
<dbReference type="RefSeq" id="WP_185076114.1">
    <property type="nucleotide sequence ID" value="NZ_JACHMB010000001.1"/>
</dbReference>
<dbReference type="InterPro" id="IPR015422">
    <property type="entry name" value="PyrdxlP-dep_Trfase_small"/>
</dbReference>
<dbReference type="PANTHER" id="PTHR42832:SF3">
    <property type="entry name" value="L-GLUTAMINE--4-(METHYLSULFANYL)-2-OXOBUTANOATE AMINOTRANSFERASE"/>
    <property type="match status" value="1"/>
</dbReference>
<name>A0A7W9GG38_9ACTN</name>